<organism evidence="3 4">
    <name type="scientific">Leifsonia tongyongensis</name>
    <dbReference type="NCBI Taxonomy" id="1268043"/>
    <lineage>
        <taxon>Bacteria</taxon>
        <taxon>Bacillati</taxon>
        <taxon>Actinomycetota</taxon>
        <taxon>Actinomycetes</taxon>
        <taxon>Micrococcales</taxon>
        <taxon>Microbacteriaceae</taxon>
        <taxon>Leifsonia</taxon>
    </lineage>
</organism>
<evidence type="ECO:0000256" key="1">
    <source>
        <dbReference type="ARBA" id="ARBA00006479"/>
    </source>
</evidence>
<feature type="region of interest" description="Disordered" evidence="2">
    <location>
        <begin position="1"/>
        <end position="20"/>
    </location>
</feature>
<accession>A0A6L9Y1S4</accession>
<gene>
    <name evidence="3" type="ORF">G3T36_15920</name>
</gene>
<proteinExistence type="inferred from homology"/>
<protein>
    <submittedName>
        <fullName evidence="3">ROK family transcriptional regulator</fullName>
    </submittedName>
</protein>
<dbReference type="InterPro" id="IPR036388">
    <property type="entry name" value="WH-like_DNA-bd_sf"/>
</dbReference>
<comment type="similarity">
    <text evidence="1">Belongs to the ROK (NagC/XylR) family.</text>
</comment>
<keyword evidence="4" id="KW-1185">Reference proteome</keyword>
<dbReference type="Pfam" id="PF00480">
    <property type="entry name" value="ROK"/>
    <property type="match status" value="1"/>
</dbReference>
<dbReference type="InterPro" id="IPR036390">
    <property type="entry name" value="WH_DNA-bd_sf"/>
</dbReference>
<reference evidence="3 4" key="1">
    <citation type="journal article" date="2014" name="J. Microbiol.">
        <title>Diaminobutyricibacter tongyongensis gen. nov., sp. nov. and Homoserinibacter gongjuensis gen. nov., sp. nov. belong to the family Microbacteriaceae.</title>
        <authorList>
            <person name="Kim S.J."/>
            <person name="Ahn J.H."/>
            <person name="Weon H.Y."/>
            <person name="Hamada M."/>
            <person name="Suzuki K."/>
            <person name="Kwon S.W."/>
        </authorList>
    </citation>
    <scope>NUCLEOTIDE SEQUENCE [LARGE SCALE GENOMIC DNA]</scope>
    <source>
        <strain evidence="3 4">NBRC 108724</strain>
    </source>
</reference>
<dbReference type="SUPFAM" id="SSF46785">
    <property type="entry name" value="Winged helix' DNA-binding domain"/>
    <property type="match status" value="1"/>
</dbReference>
<sequence length="405" mass="42455">MQSFQRRDVRRVSPKPVRGTPSWLRETNDRTALALLLEHGVLTRTRIGELSGLSKPTAAQMVARLETAGLIHAVGEVSGGRGPNAASYAVRTDRVLGVAIDINYQVMRATVVDASGHEHPTISLTLSRSARERSAATDVRTAIDAACDAAGVTSSAVQAVSIGVQGALDPRTDELSFVETLPGWPRKGIRRHLEEALGIRVHIDNDVNLAALAERSEGAGEDSSGFALLWMGDGLGLSIDQGGVVHRGASGGAGEIGYLPTPKSAGALDPEAADLQDLIGGPSVARIARSHGLRGRGYAALVEAIATAPEREAVLHDLAPRIAVGVIPVLALLDPELVVLGGPTGRAGGDRLAELVGHHVRRASRWTATIVATGVAEHPVLRGAREHLLADVRNSLFSEVSRITA</sequence>
<comment type="caution">
    <text evidence="3">The sequence shown here is derived from an EMBL/GenBank/DDBJ whole genome shotgun (WGS) entry which is preliminary data.</text>
</comment>
<dbReference type="InterPro" id="IPR000600">
    <property type="entry name" value="ROK"/>
</dbReference>
<evidence type="ECO:0000313" key="3">
    <source>
        <dbReference type="EMBL" id="NEN07347.1"/>
    </source>
</evidence>
<dbReference type="Gene3D" id="1.10.10.10">
    <property type="entry name" value="Winged helix-like DNA-binding domain superfamily/Winged helix DNA-binding domain"/>
    <property type="match status" value="1"/>
</dbReference>
<evidence type="ECO:0000256" key="2">
    <source>
        <dbReference type="SAM" id="MobiDB-lite"/>
    </source>
</evidence>
<dbReference type="CDD" id="cd23763">
    <property type="entry name" value="ASKHA_ATPase_ROK"/>
    <property type="match status" value="1"/>
</dbReference>
<dbReference type="Pfam" id="PF13412">
    <property type="entry name" value="HTH_24"/>
    <property type="match status" value="1"/>
</dbReference>
<dbReference type="PANTHER" id="PTHR18964:SF149">
    <property type="entry name" value="BIFUNCTIONAL UDP-N-ACETYLGLUCOSAMINE 2-EPIMERASE_N-ACETYLMANNOSAMINE KINASE"/>
    <property type="match status" value="1"/>
</dbReference>
<dbReference type="PANTHER" id="PTHR18964">
    <property type="entry name" value="ROK (REPRESSOR, ORF, KINASE) FAMILY"/>
    <property type="match status" value="1"/>
</dbReference>
<evidence type="ECO:0000313" key="4">
    <source>
        <dbReference type="Proteomes" id="UP000474967"/>
    </source>
</evidence>
<dbReference type="AlphaFoldDB" id="A0A6L9Y1S4"/>
<dbReference type="SUPFAM" id="SSF53067">
    <property type="entry name" value="Actin-like ATPase domain"/>
    <property type="match status" value="1"/>
</dbReference>
<name>A0A6L9Y1S4_9MICO</name>
<dbReference type="InterPro" id="IPR043129">
    <property type="entry name" value="ATPase_NBD"/>
</dbReference>
<feature type="compositionally biased region" description="Basic and acidic residues" evidence="2">
    <location>
        <begin position="1"/>
        <end position="11"/>
    </location>
</feature>
<dbReference type="Gene3D" id="3.30.420.40">
    <property type="match status" value="2"/>
</dbReference>
<dbReference type="EMBL" id="JAAGWY010000004">
    <property type="protein sequence ID" value="NEN07347.1"/>
    <property type="molecule type" value="Genomic_DNA"/>
</dbReference>
<dbReference type="Proteomes" id="UP000474967">
    <property type="component" value="Unassembled WGS sequence"/>
</dbReference>